<evidence type="ECO:0000313" key="2">
    <source>
        <dbReference type="Proteomes" id="UP001162135"/>
    </source>
</evidence>
<reference evidence="1" key="1">
    <citation type="journal article" date="2015" name="Antonie Van Leeuwenhoek">
        <title>Comparative 16S rRNA signatures and multilocus sequence analysis for the genus Salinicola and description of Salinicola acroporae sp. nov., isolated from coral Acropora digitifera.</title>
        <authorList>
            <person name="Lepcha R.T."/>
            <person name="Poddar A."/>
            <person name="Schumann P."/>
            <person name="Das S.K."/>
        </authorList>
    </citation>
    <scope>NUCLEOTIDE SEQUENCE</scope>
    <source>
        <strain evidence="1">S4-41</strain>
    </source>
</reference>
<protein>
    <submittedName>
        <fullName evidence="1">DUF1365 domain-containing protein</fullName>
    </submittedName>
</protein>
<dbReference type="Pfam" id="PF07103">
    <property type="entry name" value="DUF1365"/>
    <property type="match status" value="1"/>
</dbReference>
<dbReference type="RefSeq" id="WP_110717349.1">
    <property type="nucleotide sequence ID" value="NZ_PGFS01000001.1"/>
</dbReference>
<dbReference type="Proteomes" id="UP001162135">
    <property type="component" value="Unassembled WGS sequence"/>
</dbReference>
<organism evidence="1 2">
    <name type="scientific">Salinicola acroporae</name>
    <dbReference type="NCBI Taxonomy" id="1541440"/>
    <lineage>
        <taxon>Bacteria</taxon>
        <taxon>Pseudomonadati</taxon>
        <taxon>Pseudomonadota</taxon>
        <taxon>Gammaproteobacteria</taxon>
        <taxon>Oceanospirillales</taxon>
        <taxon>Halomonadaceae</taxon>
        <taxon>Salinicola</taxon>
    </lineage>
</organism>
<comment type="caution">
    <text evidence="1">The sequence shown here is derived from an EMBL/GenBank/DDBJ whole genome shotgun (WGS) entry which is preliminary data.</text>
</comment>
<reference evidence="1" key="2">
    <citation type="submission" date="2017-11" db="EMBL/GenBank/DDBJ databases">
        <authorList>
            <person name="Das S.K."/>
        </authorList>
    </citation>
    <scope>NUCLEOTIDE SEQUENCE</scope>
    <source>
        <strain evidence="1">S4-41</strain>
    </source>
</reference>
<proteinExistence type="predicted"/>
<evidence type="ECO:0000313" key="1">
    <source>
        <dbReference type="EMBL" id="MDH4571146.1"/>
    </source>
</evidence>
<dbReference type="PANTHER" id="PTHR33973:SF4">
    <property type="entry name" value="OS07G0153300 PROTEIN"/>
    <property type="match status" value="1"/>
</dbReference>
<sequence>MPLNDACPHSRLAVGHLRHRRFLPRWHAFDYRVWMLWLDLDELPALLARTPGFGTRRGALARFRREDYLAPHDLPLADAVRARLREELGSAPTGPIRMLSQVRLFGMLFNPLTLYYAYDDEERLQAVLGEVTNTPWRERQVYACRVDPTRHTQQAAFDKRLHVSPFNPMQMRYHWRFNSPDARLLMHMETWHQDARHFDATLTLTLQPATQGALVMELVKHPGMTLKTIVTIHWQALRLWLKRTPIHDHPGRETSS</sequence>
<gene>
    <name evidence="1" type="ORF">CUR86_00830</name>
</gene>
<accession>A0ABT6I0S4</accession>
<name>A0ABT6I0S4_9GAMM</name>
<dbReference type="EMBL" id="PGFS01000001">
    <property type="protein sequence ID" value="MDH4571146.1"/>
    <property type="molecule type" value="Genomic_DNA"/>
</dbReference>
<dbReference type="InterPro" id="IPR010775">
    <property type="entry name" value="DUF1365"/>
</dbReference>
<dbReference type="PANTHER" id="PTHR33973">
    <property type="entry name" value="OS07G0153300 PROTEIN"/>
    <property type="match status" value="1"/>
</dbReference>
<keyword evidence="2" id="KW-1185">Reference proteome</keyword>